<dbReference type="InterPro" id="IPR050809">
    <property type="entry name" value="UgpAE/MalFG_permease"/>
</dbReference>
<gene>
    <name evidence="9" type="primary">yteP_29</name>
    <name evidence="9" type="ORF">SDC9_210426</name>
</gene>
<dbReference type="EMBL" id="VSSQ01141027">
    <property type="protein sequence ID" value="MPN62674.1"/>
    <property type="molecule type" value="Genomic_DNA"/>
</dbReference>
<keyword evidence="5 7" id="KW-1133">Transmembrane helix</keyword>
<evidence type="ECO:0000256" key="1">
    <source>
        <dbReference type="ARBA" id="ARBA00004651"/>
    </source>
</evidence>
<keyword evidence="4 7" id="KW-0812">Transmembrane</keyword>
<evidence type="ECO:0000256" key="3">
    <source>
        <dbReference type="ARBA" id="ARBA00022475"/>
    </source>
</evidence>
<comment type="subcellular location">
    <subcellularLocation>
        <location evidence="1">Cell membrane</location>
        <topology evidence="1">Multi-pass membrane protein</topology>
    </subcellularLocation>
</comment>
<evidence type="ECO:0000256" key="2">
    <source>
        <dbReference type="ARBA" id="ARBA00022448"/>
    </source>
</evidence>
<reference evidence="9" key="1">
    <citation type="submission" date="2019-08" db="EMBL/GenBank/DDBJ databases">
        <authorList>
            <person name="Kucharzyk K."/>
            <person name="Murdoch R.W."/>
            <person name="Higgins S."/>
            <person name="Loffler F."/>
        </authorList>
    </citation>
    <scope>NUCLEOTIDE SEQUENCE</scope>
</reference>
<dbReference type="PROSITE" id="PS50928">
    <property type="entry name" value="ABC_TM1"/>
    <property type="match status" value="1"/>
</dbReference>
<evidence type="ECO:0000259" key="8">
    <source>
        <dbReference type="PROSITE" id="PS50928"/>
    </source>
</evidence>
<dbReference type="PANTHER" id="PTHR43227:SF11">
    <property type="entry name" value="BLL4140 PROTEIN"/>
    <property type="match status" value="1"/>
</dbReference>
<dbReference type="CDD" id="cd06261">
    <property type="entry name" value="TM_PBP2"/>
    <property type="match status" value="1"/>
</dbReference>
<dbReference type="GO" id="GO:0005886">
    <property type="term" value="C:plasma membrane"/>
    <property type="evidence" value="ECO:0007669"/>
    <property type="project" value="UniProtKB-SubCell"/>
</dbReference>
<keyword evidence="2" id="KW-0813">Transport</keyword>
<feature type="transmembrane region" description="Helical" evidence="7">
    <location>
        <begin position="88"/>
        <end position="108"/>
    </location>
</feature>
<name>A0A645JR53_9ZZZZ</name>
<dbReference type="AlphaFoldDB" id="A0A645JR53"/>
<dbReference type="SUPFAM" id="SSF161098">
    <property type="entry name" value="MetI-like"/>
    <property type="match status" value="1"/>
</dbReference>
<keyword evidence="6 7" id="KW-0472">Membrane</keyword>
<evidence type="ECO:0000313" key="9">
    <source>
        <dbReference type="EMBL" id="MPN62674.1"/>
    </source>
</evidence>
<dbReference type="InterPro" id="IPR035906">
    <property type="entry name" value="MetI-like_sf"/>
</dbReference>
<keyword evidence="3" id="KW-1003">Cell membrane</keyword>
<feature type="transmembrane region" description="Helical" evidence="7">
    <location>
        <begin position="37"/>
        <end position="54"/>
    </location>
</feature>
<dbReference type="InterPro" id="IPR000515">
    <property type="entry name" value="MetI-like"/>
</dbReference>
<dbReference type="Gene3D" id="1.10.3720.10">
    <property type="entry name" value="MetI-like"/>
    <property type="match status" value="1"/>
</dbReference>
<evidence type="ECO:0000256" key="5">
    <source>
        <dbReference type="ARBA" id="ARBA00022989"/>
    </source>
</evidence>
<evidence type="ECO:0000256" key="7">
    <source>
        <dbReference type="SAM" id="Phobius"/>
    </source>
</evidence>
<proteinExistence type="predicted"/>
<keyword evidence="9" id="KW-0762">Sugar transport</keyword>
<dbReference type="GO" id="GO:0055085">
    <property type="term" value="P:transmembrane transport"/>
    <property type="evidence" value="ECO:0007669"/>
    <property type="project" value="InterPro"/>
</dbReference>
<evidence type="ECO:0000256" key="6">
    <source>
        <dbReference type="ARBA" id="ARBA00023136"/>
    </source>
</evidence>
<dbReference type="PANTHER" id="PTHR43227">
    <property type="entry name" value="BLL4140 PROTEIN"/>
    <property type="match status" value="1"/>
</dbReference>
<protein>
    <submittedName>
        <fullName evidence="9">Putative multiple-sugar transport system permease YteP</fullName>
    </submittedName>
</protein>
<evidence type="ECO:0000256" key="4">
    <source>
        <dbReference type="ARBA" id="ARBA00022692"/>
    </source>
</evidence>
<dbReference type="Pfam" id="PF00528">
    <property type="entry name" value="BPD_transp_1"/>
    <property type="match status" value="1"/>
</dbReference>
<comment type="caution">
    <text evidence="9">The sequence shown here is derived from an EMBL/GenBank/DDBJ whole genome shotgun (WGS) entry which is preliminary data.</text>
</comment>
<organism evidence="9">
    <name type="scientific">bioreactor metagenome</name>
    <dbReference type="NCBI Taxonomy" id="1076179"/>
    <lineage>
        <taxon>unclassified sequences</taxon>
        <taxon>metagenomes</taxon>
        <taxon>ecological metagenomes</taxon>
    </lineage>
</organism>
<accession>A0A645JR53</accession>
<sequence>MAAIAAIPTEQYEAAMIDGASRLQQARFITLPSLSKTIVLLLILQAGGLLSAGFDQLWTMSNLAVRDVADILDTAVLRSLTSGSINDLSTGAALGMFKAVVALLLFLLTNQIAKKLGQESLL</sequence>
<feature type="domain" description="ABC transmembrane type-1" evidence="8">
    <location>
        <begin position="1"/>
        <end position="109"/>
    </location>
</feature>